<dbReference type="SMR" id="A0A2J8XST4"/>
<reference evidence="19" key="1">
    <citation type="submission" date="2017-12" db="EMBL/GenBank/DDBJ databases">
        <title>High-resolution comparative analysis of great ape genomes.</title>
        <authorList>
            <person name="Pollen A."/>
            <person name="Hastie A."/>
            <person name="Hormozdiari F."/>
            <person name="Dougherty M."/>
            <person name="Liu R."/>
            <person name="Chaisson M."/>
            <person name="Hoppe E."/>
            <person name="Hill C."/>
            <person name="Pang A."/>
            <person name="Hillier L."/>
            <person name="Baker C."/>
            <person name="Armstrong J."/>
            <person name="Shendure J."/>
            <person name="Paten B."/>
            <person name="Wilson R."/>
            <person name="Chao H."/>
            <person name="Schneider V."/>
            <person name="Ventura M."/>
            <person name="Kronenberg Z."/>
            <person name="Murali S."/>
            <person name="Gordon D."/>
            <person name="Cantsilieris S."/>
            <person name="Munson K."/>
            <person name="Nelson B."/>
            <person name="Raja A."/>
            <person name="Underwood J."/>
            <person name="Diekhans M."/>
            <person name="Fiddes I."/>
            <person name="Haussler D."/>
            <person name="Eichler E."/>
        </authorList>
    </citation>
    <scope>NUCLEOTIDE SEQUENCE [LARGE SCALE GENOMIC DNA]</scope>
    <source>
        <strain evidence="19">Susie</strain>
    </source>
</reference>
<dbReference type="FunFam" id="1.10.357.90:FF:000001">
    <property type="entry name" value="Telomerase reverse transcriptase"/>
    <property type="match status" value="1"/>
</dbReference>
<evidence type="ECO:0000256" key="12">
    <source>
        <dbReference type="ARBA" id="ARBA00023242"/>
    </source>
</evidence>
<dbReference type="GO" id="GO:0007004">
    <property type="term" value="P:telomere maintenance via telomerase"/>
    <property type="evidence" value="ECO:0007669"/>
    <property type="project" value="TreeGrafter"/>
</dbReference>
<comment type="domain">
    <text evidence="16">The primer grip sequence in the RT domain is required for telomerase activity and for stable association with short telomeric primers.</text>
</comment>
<gene>
    <name evidence="19" type="ORF">CR201_G0052365</name>
</gene>
<keyword evidence="5 16" id="KW-0158">Chromosome</keyword>
<dbReference type="SMART" id="SM00975">
    <property type="entry name" value="Telomerase_RBD"/>
    <property type="match status" value="1"/>
</dbReference>
<dbReference type="GO" id="GO:0000781">
    <property type="term" value="C:chromosome, telomeric region"/>
    <property type="evidence" value="ECO:0007669"/>
    <property type="project" value="UniProtKB-SubCell"/>
</dbReference>
<evidence type="ECO:0000256" key="1">
    <source>
        <dbReference type="ARBA" id="ARBA00004574"/>
    </source>
</evidence>
<evidence type="ECO:0000256" key="16">
    <source>
        <dbReference type="RuleBase" id="RU365061"/>
    </source>
</evidence>
<dbReference type="InterPro" id="IPR021891">
    <property type="entry name" value="Telomerase_RBD"/>
</dbReference>
<dbReference type="GO" id="GO:0016605">
    <property type="term" value="C:PML body"/>
    <property type="evidence" value="ECO:0007669"/>
    <property type="project" value="UniProtKB-SubCell"/>
</dbReference>
<accession>A0A2J8XST4</accession>
<dbReference type="GO" id="GO:0003720">
    <property type="term" value="F:telomerase activity"/>
    <property type="evidence" value="ECO:0007669"/>
    <property type="project" value="InterPro"/>
</dbReference>
<keyword evidence="8 16" id="KW-0479">Metal-binding</keyword>
<dbReference type="EC" id="2.7.7.49" evidence="3 16"/>
<dbReference type="PANTHER" id="PTHR12066">
    <property type="entry name" value="TELOMERASE REVERSE TRANSCRIPTASE"/>
    <property type="match status" value="1"/>
</dbReference>
<comment type="similarity">
    <text evidence="2 16">Belongs to the reverse transcriptase family. Telomerase subfamily.</text>
</comment>
<evidence type="ECO:0000256" key="5">
    <source>
        <dbReference type="ARBA" id="ARBA00022454"/>
    </source>
</evidence>
<evidence type="ECO:0000256" key="7">
    <source>
        <dbReference type="ARBA" id="ARBA00022695"/>
    </source>
</evidence>
<evidence type="ECO:0000256" key="13">
    <source>
        <dbReference type="ARBA" id="ARBA00023274"/>
    </source>
</evidence>
<proteinExistence type="inferred from homology"/>
<dbReference type="AlphaFoldDB" id="A0A2J8XST4"/>
<dbReference type="Gene3D" id="1.10.357.90">
    <property type="match status" value="1"/>
</dbReference>
<dbReference type="GO" id="GO:0042162">
    <property type="term" value="F:telomeric DNA binding"/>
    <property type="evidence" value="ECO:0007669"/>
    <property type="project" value="TreeGrafter"/>
</dbReference>
<dbReference type="InterPro" id="IPR003545">
    <property type="entry name" value="Telomerase_RT"/>
</dbReference>
<evidence type="ECO:0000256" key="15">
    <source>
        <dbReference type="ARBA" id="ARBA00048173"/>
    </source>
</evidence>
<protein>
    <recommendedName>
        <fullName evidence="4 16">Telomerase reverse transcriptase</fullName>
        <ecNumber evidence="3 16">2.7.7.49</ecNumber>
    </recommendedName>
    <alternativeName>
        <fullName evidence="14 16">Telomerase catalytic subunit</fullName>
    </alternativeName>
</protein>
<evidence type="ECO:0000256" key="14">
    <source>
        <dbReference type="ARBA" id="ARBA00032044"/>
    </source>
</evidence>
<keyword evidence="6 16" id="KW-0808">Transferase</keyword>
<organism evidence="19">
    <name type="scientific">Pongo abelii</name>
    <name type="common">Sumatran orangutan</name>
    <name type="synonym">Pongo pygmaeus abelii</name>
    <dbReference type="NCBI Taxonomy" id="9601"/>
    <lineage>
        <taxon>Eukaryota</taxon>
        <taxon>Metazoa</taxon>
        <taxon>Chordata</taxon>
        <taxon>Craniata</taxon>
        <taxon>Vertebrata</taxon>
        <taxon>Euteleostomi</taxon>
        <taxon>Mammalia</taxon>
        <taxon>Eutheria</taxon>
        <taxon>Euarchontoglires</taxon>
        <taxon>Primates</taxon>
        <taxon>Haplorrhini</taxon>
        <taxon>Catarrhini</taxon>
        <taxon>Hominidae</taxon>
        <taxon>Pongo</taxon>
    </lineage>
</organism>
<dbReference type="PROSITE" id="PS50878">
    <property type="entry name" value="RT_POL"/>
    <property type="match status" value="1"/>
</dbReference>
<comment type="function">
    <text evidence="16">Telomerase is a ribonucleoprotein enzyme essential for the replication of chromosome termini in most eukaryotes. Active in progenitor and cancer cells. Inactive, or very low activity, in normal somatic cells. Catalytic component of the teleromerase holoenzyme complex whose main activity is the elongation of telomeres by acting as a reverse transcriptase that adds simple sequence repeats to chromosome ends by copying a template sequence within the RNA component of the enzyme. Catalyzes the RNA-dependent extension of 3'-chromosomal termini with the 6-nucleotide telomeric repeat unit, 5'-TTAGGG-3'. The catalytic cycle involves primer binding, primer extension and release of product once the template boundary has been reached or nascent product translocation followed by further extension. More active on substrates containing 2 or 3 telomeric repeats. Telomerase activity is regulated by a number of factors including telomerase complex-associated proteins, chaperones and polypeptide modifiers. Modulates Wnt signaling. Plays important roles in aging and antiapoptosis.</text>
</comment>
<name>A0A2J8XST4_PONAB</name>
<dbReference type="PANTHER" id="PTHR12066:SF0">
    <property type="entry name" value="TELOMERASE REVERSE TRANSCRIPTASE"/>
    <property type="match status" value="1"/>
</dbReference>
<comment type="subcellular location">
    <subcellularLocation>
        <location evidence="1 16">Chromosome</location>
        <location evidence="1 16">Telomere</location>
    </subcellularLocation>
    <subcellularLocation>
        <location evidence="16">Nucleus</location>
        <location evidence="16">Nucleolus</location>
    </subcellularLocation>
    <subcellularLocation>
        <location evidence="16">Nucleus</location>
        <location evidence="16">Nucleoplasm</location>
    </subcellularLocation>
    <subcellularLocation>
        <location evidence="16">Nucleus</location>
    </subcellularLocation>
    <subcellularLocation>
        <location evidence="16">Cytoplasm</location>
    </subcellularLocation>
    <subcellularLocation>
        <location evidence="16">Nucleus</location>
        <location evidence="16">PML body</location>
    </subcellularLocation>
    <text evidence="16">Shuttling between nuclear and cytoplasm depends on cell cycle, phosphorylation states, transformation and DNA damage. Diffuse localization in the nucleoplasm. Enriched in nucleoli of certain cell types. Translocated to the cytoplasm via nuclear pores in a CRM1/RAN-dependent manner involving oxidative stress-mediated phosphorylation at Tyr. Dephosphorylation at this site by SHP2 retains TERT in the nucleus. Translocated to the nucleus by phosphorylation by AKT.</text>
</comment>
<dbReference type="FunFam" id="3.10.10.20:FF:000001">
    <property type="entry name" value="Telomerase reverse transcriptase"/>
    <property type="match status" value="1"/>
</dbReference>
<dbReference type="GO" id="GO:0005737">
    <property type="term" value="C:cytoplasm"/>
    <property type="evidence" value="ECO:0007669"/>
    <property type="project" value="UniProtKB-SubCell"/>
</dbReference>
<dbReference type="GO" id="GO:0000333">
    <property type="term" value="C:telomerase catalytic core complex"/>
    <property type="evidence" value="ECO:0007669"/>
    <property type="project" value="TreeGrafter"/>
</dbReference>
<keyword evidence="13" id="KW-0687">Ribonucleoprotein</keyword>
<evidence type="ECO:0000256" key="2">
    <source>
        <dbReference type="ARBA" id="ARBA00008001"/>
    </source>
</evidence>
<comment type="caution">
    <text evidence="19">The sequence shown here is derived from an EMBL/GenBank/DDBJ whole genome shotgun (WGS) entry which is preliminary data.</text>
</comment>
<evidence type="ECO:0000256" key="6">
    <source>
        <dbReference type="ARBA" id="ARBA00022679"/>
    </source>
</evidence>
<evidence type="ECO:0000313" key="19">
    <source>
        <dbReference type="EMBL" id="PNJ84998.1"/>
    </source>
</evidence>
<dbReference type="SUPFAM" id="SSF56672">
    <property type="entry name" value="DNA/RNA polymerases"/>
    <property type="match status" value="1"/>
</dbReference>
<evidence type="ECO:0000256" key="3">
    <source>
        <dbReference type="ARBA" id="ARBA00012493"/>
    </source>
</evidence>
<evidence type="ECO:0000256" key="11">
    <source>
        <dbReference type="ARBA" id="ARBA00022918"/>
    </source>
</evidence>
<evidence type="ECO:0000256" key="10">
    <source>
        <dbReference type="ARBA" id="ARBA00022895"/>
    </source>
</evidence>
<feature type="domain" description="Reverse transcriptase" evidence="18">
    <location>
        <begin position="605"/>
        <end position="941"/>
    </location>
</feature>
<dbReference type="Gene3D" id="1.10.132.70">
    <property type="match status" value="1"/>
</dbReference>
<feature type="region of interest" description="Disordered" evidence="17">
    <location>
        <begin position="210"/>
        <end position="319"/>
    </location>
</feature>
<comment type="domain">
    <text evidence="16">The RNA-interacting domain 1 (RD1)/N-terminal extension (NTE) is required for interaction with the pseudoknot-template domain of each of TERC dimers. It contains anchor sites that bind primer nucleotides upstream of the RNA-DNA hybrid and is thus an essential determinant of repeat addition processivity.</text>
</comment>
<dbReference type="GO" id="GO:0005730">
    <property type="term" value="C:nucleolus"/>
    <property type="evidence" value="ECO:0007669"/>
    <property type="project" value="UniProtKB-SubCell"/>
</dbReference>
<dbReference type="GO" id="GO:0070034">
    <property type="term" value="F:telomerase RNA binding"/>
    <property type="evidence" value="ECO:0007669"/>
    <property type="project" value="TreeGrafter"/>
</dbReference>
<dbReference type="GO" id="GO:0046872">
    <property type="term" value="F:metal ion binding"/>
    <property type="evidence" value="ECO:0007669"/>
    <property type="project" value="UniProtKB-KW"/>
</dbReference>
<dbReference type="PRINTS" id="PR01365">
    <property type="entry name" value="TELOMERASERT"/>
</dbReference>
<comment type="catalytic activity">
    <reaction evidence="15 16">
        <text>DNA(n) + a 2'-deoxyribonucleoside 5'-triphosphate = DNA(n+1) + diphosphate</text>
        <dbReference type="Rhea" id="RHEA:22508"/>
        <dbReference type="Rhea" id="RHEA-COMP:17339"/>
        <dbReference type="Rhea" id="RHEA-COMP:17340"/>
        <dbReference type="ChEBI" id="CHEBI:33019"/>
        <dbReference type="ChEBI" id="CHEBI:61560"/>
        <dbReference type="ChEBI" id="CHEBI:173112"/>
        <dbReference type="EC" id="2.7.7.49"/>
    </reaction>
</comment>
<keyword evidence="7 16" id="KW-0548">Nucleotidyltransferase</keyword>
<keyword evidence="10 16" id="KW-0779">Telomere</keyword>
<evidence type="ECO:0000256" key="4">
    <source>
        <dbReference type="ARBA" id="ARBA00016182"/>
    </source>
</evidence>
<feature type="compositionally biased region" description="Basic residues" evidence="17">
    <location>
        <begin position="293"/>
        <end position="304"/>
    </location>
</feature>
<dbReference type="InterPro" id="IPR000477">
    <property type="entry name" value="RT_dom"/>
</dbReference>
<keyword evidence="9 16" id="KW-0460">Magnesium</keyword>
<dbReference type="InterPro" id="IPR043502">
    <property type="entry name" value="DNA/RNA_pol_sf"/>
</dbReference>
<feature type="compositionally biased region" description="Low complexity" evidence="17">
    <location>
        <begin position="213"/>
        <end position="234"/>
    </location>
</feature>
<dbReference type="Pfam" id="PF21399">
    <property type="entry name" value="TERT_C"/>
    <property type="match status" value="1"/>
</dbReference>
<dbReference type="FunFam" id="1.10.132.70:FF:000001">
    <property type="entry name" value="Telomerase reverse transcriptase"/>
    <property type="match status" value="1"/>
</dbReference>
<dbReference type="InterPro" id="IPR049139">
    <property type="entry name" value="TERT_C"/>
</dbReference>
<sequence length="1082" mass="121406">MPRAPRCRAVRSLLRSHYREVLPLATFVRRLGPQGWRLVQRGDPAAFRALVAQCLVCVPWDARPPPAAPSFRQVSCLKELVARVLQRLCERGARNVLAFGFALLDGARGGPPEAFTTSVRSYLPNTVTDALRGSGAWGLLLRRVGDDVLVHLLARCALFVLVAPSCAYQVCGPPLYQLGAATQARPPPHASGTRRRLGCERAWNHSVREAGVPLGLPAPGARRRGGSASRSLPLPKRPRRGAAPEPERTPVGQGSWAHPDRTRGPSDRGFCVVSPARPAKEATSLEGALSGTRHSHPSVGRQHHAGPPSTSRPPRPWDTTCPPMYAETKHFLYSSGDKEQLRPSFLLSSLRPSLTGARRLVETIFLGSRPWMPGTPRRLRRLPQRYWQMRPLFLELLGNHVQCPYGVLLKTHCPLRAAVIPAAGVCAREKPQGSVAAPEEEDTDPRRLVQLLRQHSSPWQVYGFVRACLRRLVPPGLWGSRHNERRFLRNTKKFISLGKHAKLSLQELTWKMSVRDCAWLRRSPGVGCVPAAEHRLREEILAKFLHWLMSVYVVELLRSFFYVTETTFQKNRLFFYRKSVWSKLQSIGIRQHLKRVQLRELSETEVRQHREARPALLTSRLRFIPKPDGLRPIVNMDYVVGARTFRREKRVAMLWFSFLFKQKPSRLTSRVKALFSVLNYERAPAPQPPGRLCAGPGRYPQGLAHLCAACAAQDPPPELYFVKVDVTGAYDTIPQDRLTEVIASIIKPQNTYCVRRYAVVQKAAHGHVRKAFKSHVSTLTDLQPYMRQFVAHLQETSPLRDAVVIEQSSSLNEASSGLFDVFLRFVCHHAVRIRGKSYVQCQGIPQGSILSTLLCSLCYGDMENKLFAGIRRDGLLLRLVDDFLLVTPHLTHAKAFLSYARTSIRASITFNRGFKPGRNMRRKLFGVLRLKCHSLFLDLQVNSLQTVCTNIYKILLLQAYRFHACVLQLPFHQQVWKNPTFFLRVISDTACLCYSILKAKNAGMSLGAKGAAGPLPSEAVQWLCHQAFLLKLTRHRVTYVPLLGSLRTAQTQLSRKLPGTTLAALEAAANPALPSDFKTILD</sequence>
<comment type="domain">
    <text evidence="16">The RNA-interacting domain 2 (RD2) is essential for both interaction with the CR4-CR5 domain of TERC and for DNA synthesis.</text>
</comment>
<evidence type="ECO:0000256" key="17">
    <source>
        <dbReference type="SAM" id="MobiDB-lite"/>
    </source>
</evidence>
<evidence type="ECO:0000259" key="18">
    <source>
        <dbReference type="PROSITE" id="PS50878"/>
    </source>
</evidence>
<dbReference type="EMBL" id="NDHI03003332">
    <property type="protein sequence ID" value="PNJ84998.1"/>
    <property type="molecule type" value="Genomic_DNA"/>
</dbReference>
<dbReference type="Pfam" id="PF12009">
    <property type="entry name" value="Telomerase_RBD"/>
    <property type="match status" value="1"/>
</dbReference>
<dbReference type="CDD" id="cd01648">
    <property type="entry name" value="TERT"/>
    <property type="match status" value="1"/>
</dbReference>
<keyword evidence="12 16" id="KW-0539">Nucleus</keyword>
<evidence type="ECO:0000256" key="8">
    <source>
        <dbReference type="ARBA" id="ARBA00022723"/>
    </source>
</evidence>
<keyword evidence="11 16" id="KW-0695">RNA-directed DNA polymerase</keyword>
<evidence type="ECO:0000256" key="9">
    <source>
        <dbReference type="ARBA" id="ARBA00022842"/>
    </source>
</evidence>